<dbReference type="Gene3D" id="1.10.3210.10">
    <property type="entry name" value="Hypothetical protein af1432"/>
    <property type="match status" value="1"/>
</dbReference>
<keyword evidence="1" id="KW-0597">Phosphoprotein</keyword>
<dbReference type="PROSITE" id="PS51832">
    <property type="entry name" value="HD_GYP"/>
    <property type="match status" value="1"/>
</dbReference>
<evidence type="ECO:0000313" key="5">
    <source>
        <dbReference type="Proteomes" id="UP000584824"/>
    </source>
</evidence>
<dbReference type="SUPFAM" id="SSF52172">
    <property type="entry name" value="CheY-like"/>
    <property type="match status" value="1"/>
</dbReference>
<feature type="modified residue" description="4-aspartylphosphate" evidence="1">
    <location>
        <position position="51"/>
    </location>
</feature>
<dbReference type="PROSITE" id="PS50110">
    <property type="entry name" value="RESPONSE_REGULATORY"/>
    <property type="match status" value="1"/>
</dbReference>
<dbReference type="Proteomes" id="UP000584824">
    <property type="component" value="Unassembled WGS sequence"/>
</dbReference>
<proteinExistence type="predicted"/>
<organism evidence="4 5">
    <name type="scientific">Allorhizobium borbori</name>
    <dbReference type="NCBI Taxonomy" id="485907"/>
    <lineage>
        <taxon>Bacteria</taxon>
        <taxon>Pseudomonadati</taxon>
        <taxon>Pseudomonadota</taxon>
        <taxon>Alphaproteobacteria</taxon>
        <taxon>Hyphomicrobiales</taxon>
        <taxon>Rhizobiaceae</taxon>
        <taxon>Rhizobium/Agrobacterium group</taxon>
        <taxon>Allorhizobium</taxon>
    </lineage>
</organism>
<dbReference type="Pfam" id="PF00072">
    <property type="entry name" value="Response_reg"/>
    <property type="match status" value="1"/>
</dbReference>
<evidence type="ECO:0000313" key="4">
    <source>
        <dbReference type="EMBL" id="MBB4103681.1"/>
    </source>
</evidence>
<dbReference type="SMART" id="SM00471">
    <property type="entry name" value="HDc"/>
    <property type="match status" value="1"/>
</dbReference>
<dbReference type="EMBL" id="JACIDU010000008">
    <property type="protein sequence ID" value="MBB4103681.1"/>
    <property type="molecule type" value="Genomic_DNA"/>
</dbReference>
<sequence>MRILLIEDNQTNLIFLRRLVERIGGMAVAYGSPVEALSDMPGLDYDIAVIDYRMPVLNGIELLKEMARFEKYRNKPAVFVSADADTVTRMAALEAGAIDFLTKPVSPLEFQARLRNLMALVDAQNKLADQAGWLRSEVDKAVTQLREREVEIIERLTTAASYKCAETARHTIRVGAYSEAIARAFGLSPEQCYDIRLASPMHDIGKVAIADAILNKNGKLSDEEFTEVKRHTLIGYDILADSKSELLQLAAEIALTHHERWDGRGYPHGTAGAAIPLSGRIVALADNFDALTTVRPYKEAWSVERAVAHIIAQSGTQFDPDCVKAFESVVPECLAIMWENKDDQQAGHPCGLPSQPVCAVAG</sequence>
<dbReference type="CDD" id="cd00077">
    <property type="entry name" value="HDc"/>
    <property type="match status" value="1"/>
</dbReference>
<dbReference type="InterPro" id="IPR001789">
    <property type="entry name" value="Sig_transdc_resp-reg_receiver"/>
</dbReference>
<dbReference type="Gene3D" id="3.40.50.2300">
    <property type="match status" value="1"/>
</dbReference>
<evidence type="ECO:0000259" key="2">
    <source>
        <dbReference type="PROSITE" id="PS50110"/>
    </source>
</evidence>
<dbReference type="InterPro" id="IPR052020">
    <property type="entry name" value="Cyclic_di-GMP/3'3'-cGAMP_PDE"/>
</dbReference>
<dbReference type="GO" id="GO:0008081">
    <property type="term" value="F:phosphoric diester hydrolase activity"/>
    <property type="evidence" value="ECO:0007669"/>
    <property type="project" value="UniProtKB-ARBA"/>
</dbReference>
<accession>A0A7W6K3P6</accession>
<feature type="domain" description="HD-GYP" evidence="3">
    <location>
        <begin position="145"/>
        <end position="342"/>
    </location>
</feature>
<feature type="domain" description="Response regulatory" evidence="2">
    <location>
        <begin position="2"/>
        <end position="118"/>
    </location>
</feature>
<gene>
    <name evidence="4" type="ORF">GGQ66_002249</name>
</gene>
<dbReference type="PANTHER" id="PTHR45228:SF1">
    <property type="entry name" value="CYCLIC DI-GMP PHOSPHODIESTERASE TM_0186"/>
    <property type="match status" value="1"/>
</dbReference>
<dbReference type="Pfam" id="PF13487">
    <property type="entry name" value="HD_5"/>
    <property type="match status" value="1"/>
</dbReference>
<dbReference type="InterPro" id="IPR011006">
    <property type="entry name" value="CheY-like_superfamily"/>
</dbReference>
<dbReference type="GO" id="GO:0000160">
    <property type="term" value="P:phosphorelay signal transduction system"/>
    <property type="evidence" value="ECO:0007669"/>
    <property type="project" value="InterPro"/>
</dbReference>
<keyword evidence="5" id="KW-1185">Reference proteome</keyword>
<protein>
    <submittedName>
        <fullName evidence="4">Putative two-component system response regulator</fullName>
    </submittedName>
</protein>
<dbReference type="RefSeq" id="WP_183792455.1">
    <property type="nucleotide sequence ID" value="NZ_JACIDU010000008.1"/>
</dbReference>
<name>A0A7W6K3P6_9HYPH</name>
<dbReference type="AlphaFoldDB" id="A0A7W6K3P6"/>
<evidence type="ECO:0000256" key="1">
    <source>
        <dbReference type="PROSITE-ProRule" id="PRU00169"/>
    </source>
</evidence>
<dbReference type="PANTHER" id="PTHR45228">
    <property type="entry name" value="CYCLIC DI-GMP PHOSPHODIESTERASE TM_0186-RELATED"/>
    <property type="match status" value="1"/>
</dbReference>
<dbReference type="InterPro" id="IPR037522">
    <property type="entry name" value="HD_GYP_dom"/>
</dbReference>
<dbReference type="SMART" id="SM00448">
    <property type="entry name" value="REC"/>
    <property type="match status" value="1"/>
</dbReference>
<evidence type="ECO:0000259" key="3">
    <source>
        <dbReference type="PROSITE" id="PS51832"/>
    </source>
</evidence>
<comment type="caution">
    <text evidence="4">The sequence shown here is derived from an EMBL/GenBank/DDBJ whole genome shotgun (WGS) entry which is preliminary data.</text>
</comment>
<dbReference type="SUPFAM" id="SSF109604">
    <property type="entry name" value="HD-domain/PDEase-like"/>
    <property type="match status" value="1"/>
</dbReference>
<dbReference type="InterPro" id="IPR003607">
    <property type="entry name" value="HD/PDEase_dom"/>
</dbReference>
<reference evidence="4 5" key="1">
    <citation type="submission" date="2020-08" db="EMBL/GenBank/DDBJ databases">
        <title>Genomic Encyclopedia of Type Strains, Phase IV (KMG-IV): sequencing the most valuable type-strain genomes for metagenomic binning, comparative biology and taxonomic classification.</title>
        <authorList>
            <person name="Goeker M."/>
        </authorList>
    </citation>
    <scope>NUCLEOTIDE SEQUENCE [LARGE SCALE GENOMIC DNA]</scope>
    <source>
        <strain evidence="4 5">DSM 26385</strain>
    </source>
</reference>